<dbReference type="EMBL" id="MU005966">
    <property type="protein sequence ID" value="KAF2862368.1"/>
    <property type="molecule type" value="Genomic_DNA"/>
</dbReference>
<feature type="compositionally biased region" description="Polar residues" evidence="1">
    <location>
        <begin position="92"/>
        <end position="101"/>
    </location>
</feature>
<proteinExistence type="predicted"/>
<protein>
    <submittedName>
        <fullName evidence="2">Uncharacterized protein</fullName>
    </submittedName>
</protein>
<reference evidence="2" key="1">
    <citation type="journal article" date="2020" name="Stud. Mycol.">
        <title>101 Dothideomycetes genomes: a test case for predicting lifestyles and emergence of pathogens.</title>
        <authorList>
            <person name="Haridas S."/>
            <person name="Albert R."/>
            <person name="Binder M."/>
            <person name="Bloem J."/>
            <person name="Labutti K."/>
            <person name="Salamov A."/>
            <person name="Andreopoulos B."/>
            <person name="Baker S."/>
            <person name="Barry K."/>
            <person name="Bills G."/>
            <person name="Bluhm B."/>
            <person name="Cannon C."/>
            <person name="Castanera R."/>
            <person name="Culley D."/>
            <person name="Daum C."/>
            <person name="Ezra D."/>
            <person name="Gonzalez J."/>
            <person name="Henrissat B."/>
            <person name="Kuo A."/>
            <person name="Liang C."/>
            <person name="Lipzen A."/>
            <person name="Lutzoni F."/>
            <person name="Magnuson J."/>
            <person name="Mondo S."/>
            <person name="Nolan M."/>
            <person name="Ohm R."/>
            <person name="Pangilinan J."/>
            <person name="Park H.-J."/>
            <person name="Ramirez L."/>
            <person name="Alfaro M."/>
            <person name="Sun H."/>
            <person name="Tritt A."/>
            <person name="Yoshinaga Y."/>
            <person name="Zwiers L.-H."/>
            <person name="Turgeon B."/>
            <person name="Goodwin S."/>
            <person name="Spatafora J."/>
            <person name="Crous P."/>
            <person name="Grigoriev I."/>
        </authorList>
    </citation>
    <scope>NUCLEOTIDE SEQUENCE</scope>
    <source>
        <strain evidence="2">CBS 480.64</strain>
    </source>
</reference>
<gene>
    <name evidence="2" type="ORF">K470DRAFT_256001</name>
</gene>
<evidence type="ECO:0000313" key="2">
    <source>
        <dbReference type="EMBL" id="KAF2862368.1"/>
    </source>
</evidence>
<accession>A0A6A7C6Q2</accession>
<feature type="compositionally biased region" description="Basic and acidic residues" evidence="1">
    <location>
        <begin position="109"/>
        <end position="125"/>
    </location>
</feature>
<dbReference type="AlphaFoldDB" id="A0A6A7C6Q2"/>
<feature type="region of interest" description="Disordered" evidence="1">
    <location>
        <begin position="92"/>
        <end position="128"/>
    </location>
</feature>
<evidence type="ECO:0000256" key="1">
    <source>
        <dbReference type="SAM" id="MobiDB-lite"/>
    </source>
</evidence>
<evidence type="ECO:0000313" key="3">
    <source>
        <dbReference type="Proteomes" id="UP000799421"/>
    </source>
</evidence>
<keyword evidence="3" id="KW-1185">Reference proteome</keyword>
<sequence length="156" mass="17352">MDHESERSNPAPDGNPLVLAARHYLPKFRQQLSYIYPLQQQSGQEFFTGCSYSCSCSQASSLCICLHTHAEFYPLHQAREKRYYCAHCEQLRPQSSPTSAFEGTGSVDYRAKERNSKGRGKERQKSSLLESSIAASAYAGHLHSKSAIPPTLPTAP</sequence>
<dbReference type="Proteomes" id="UP000799421">
    <property type="component" value="Unassembled WGS sequence"/>
</dbReference>
<organism evidence="2 3">
    <name type="scientific">Piedraia hortae CBS 480.64</name>
    <dbReference type="NCBI Taxonomy" id="1314780"/>
    <lineage>
        <taxon>Eukaryota</taxon>
        <taxon>Fungi</taxon>
        <taxon>Dikarya</taxon>
        <taxon>Ascomycota</taxon>
        <taxon>Pezizomycotina</taxon>
        <taxon>Dothideomycetes</taxon>
        <taxon>Dothideomycetidae</taxon>
        <taxon>Capnodiales</taxon>
        <taxon>Piedraiaceae</taxon>
        <taxon>Piedraia</taxon>
    </lineage>
</organism>
<name>A0A6A7C6Q2_9PEZI</name>